<dbReference type="CDD" id="cd11040">
    <property type="entry name" value="CYP7_CYP8-like"/>
    <property type="match status" value="1"/>
</dbReference>
<comment type="similarity">
    <text evidence="2">Belongs to the cytochrome P450 family.</text>
</comment>
<dbReference type="InterPro" id="IPR001128">
    <property type="entry name" value="Cyt_P450"/>
</dbReference>
<keyword evidence="4 6" id="KW-0479">Metal-binding</keyword>
<evidence type="ECO:0000256" key="3">
    <source>
        <dbReference type="ARBA" id="ARBA00022617"/>
    </source>
</evidence>
<accession>A0A6A6S758</accession>
<keyword evidence="3 6" id="KW-0349">Heme</keyword>
<comment type="cofactor">
    <cofactor evidence="1 6">
        <name>heme</name>
        <dbReference type="ChEBI" id="CHEBI:30413"/>
    </cofactor>
</comment>
<dbReference type="Gene3D" id="1.10.630.10">
    <property type="entry name" value="Cytochrome P450"/>
    <property type="match status" value="1"/>
</dbReference>
<keyword evidence="8" id="KW-1185">Reference proteome</keyword>
<evidence type="ECO:0000256" key="5">
    <source>
        <dbReference type="ARBA" id="ARBA00023004"/>
    </source>
</evidence>
<dbReference type="GO" id="GO:0008395">
    <property type="term" value="F:steroid hydroxylase activity"/>
    <property type="evidence" value="ECO:0007669"/>
    <property type="project" value="TreeGrafter"/>
</dbReference>
<evidence type="ECO:0000256" key="6">
    <source>
        <dbReference type="PIRSR" id="PIRSR602403-1"/>
    </source>
</evidence>
<reference evidence="7" key="1">
    <citation type="journal article" date="2020" name="Stud. Mycol.">
        <title>101 Dothideomycetes genomes: a test case for predicting lifestyles and emergence of pathogens.</title>
        <authorList>
            <person name="Haridas S."/>
            <person name="Albert R."/>
            <person name="Binder M."/>
            <person name="Bloem J."/>
            <person name="Labutti K."/>
            <person name="Salamov A."/>
            <person name="Andreopoulos B."/>
            <person name="Baker S."/>
            <person name="Barry K."/>
            <person name="Bills G."/>
            <person name="Bluhm B."/>
            <person name="Cannon C."/>
            <person name="Castanera R."/>
            <person name="Culley D."/>
            <person name="Daum C."/>
            <person name="Ezra D."/>
            <person name="Gonzalez J."/>
            <person name="Henrissat B."/>
            <person name="Kuo A."/>
            <person name="Liang C."/>
            <person name="Lipzen A."/>
            <person name="Lutzoni F."/>
            <person name="Magnuson J."/>
            <person name="Mondo S."/>
            <person name="Nolan M."/>
            <person name="Ohm R."/>
            <person name="Pangilinan J."/>
            <person name="Park H.-J."/>
            <person name="Ramirez L."/>
            <person name="Alfaro M."/>
            <person name="Sun H."/>
            <person name="Tritt A."/>
            <person name="Yoshinaga Y."/>
            <person name="Zwiers L.-H."/>
            <person name="Turgeon B."/>
            <person name="Goodwin S."/>
            <person name="Spatafora J."/>
            <person name="Crous P."/>
            <person name="Grigoriev I."/>
        </authorList>
    </citation>
    <scope>NUCLEOTIDE SEQUENCE</scope>
    <source>
        <strain evidence="7">CBS 473.64</strain>
    </source>
</reference>
<proteinExistence type="inferred from homology"/>
<dbReference type="PANTHER" id="PTHR24304:SF2">
    <property type="entry name" value="24-HYDROXYCHOLESTEROL 7-ALPHA-HYDROXYLASE"/>
    <property type="match status" value="1"/>
</dbReference>
<dbReference type="AlphaFoldDB" id="A0A6A6S758"/>
<evidence type="ECO:0000256" key="1">
    <source>
        <dbReference type="ARBA" id="ARBA00001971"/>
    </source>
</evidence>
<dbReference type="EMBL" id="MU006782">
    <property type="protein sequence ID" value="KAF2642014.1"/>
    <property type="molecule type" value="Genomic_DNA"/>
</dbReference>
<dbReference type="PANTHER" id="PTHR24304">
    <property type="entry name" value="CYTOCHROME P450 FAMILY 7"/>
    <property type="match status" value="1"/>
</dbReference>
<gene>
    <name evidence="7" type="ORF">P280DRAFT_396786</name>
</gene>
<dbReference type="Pfam" id="PF00067">
    <property type="entry name" value="p450"/>
    <property type="match status" value="1"/>
</dbReference>
<evidence type="ECO:0000313" key="7">
    <source>
        <dbReference type="EMBL" id="KAF2642014.1"/>
    </source>
</evidence>
<organism evidence="7 8">
    <name type="scientific">Massarina eburnea CBS 473.64</name>
    <dbReference type="NCBI Taxonomy" id="1395130"/>
    <lineage>
        <taxon>Eukaryota</taxon>
        <taxon>Fungi</taxon>
        <taxon>Dikarya</taxon>
        <taxon>Ascomycota</taxon>
        <taxon>Pezizomycotina</taxon>
        <taxon>Dothideomycetes</taxon>
        <taxon>Pleosporomycetidae</taxon>
        <taxon>Pleosporales</taxon>
        <taxon>Massarineae</taxon>
        <taxon>Massarinaceae</taxon>
        <taxon>Massarina</taxon>
    </lineage>
</organism>
<keyword evidence="5 6" id="KW-0408">Iron</keyword>
<protein>
    <submittedName>
        <fullName evidence="7">Cytochrome P450</fullName>
    </submittedName>
</protein>
<evidence type="ECO:0000313" key="8">
    <source>
        <dbReference type="Proteomes" id="UP000799753"/>
    </source>
</evidence>
<dbReference type="GO" id="GO:0016705">
    <property type="term" value="F:oxidoreductase activity, acting on paired donors, with incorporation or reduction of molecular oxygen"/>
    <property type="evidence" value="ECO:0007669"/>
    <property type="project" value="InterPro"/>
</dbReference>
<dbReference type="PRINTS" id="PR00465">
    <property type="entry name" value="EP450IV"/>
</dbReference>
<sequence>MSESIVATHYIDSDPDTIEENSKHPTQPVMHRIVHDMNRKFLTGSDATGFTARFQEGLGELCMGKKELIGDNWVLEEDLYTFFRHDLTSTVINAVFGTSILKLNPTFLADFWTFSDNLTVFMVRVPRCLAWRVYNARDRLLSGMKKWQEWANTQSNNVEMDKYGDEICWGSSFFKERYDIMSRLKGFDPVSMAAQELSFLYALNANAIIATFWCALEVFKNPSLLEAVREEVQSCTIPNQPLKFDTQRLLNMPHLQAIYAETLRIRGHGVFIRKADRDVQFHDHVVQKGTITISSSTPGHFNPDVWSKNQYPPVDVFWAGRFLKQDGDKVQFSKGGVEGSWLPFGGGWNMCPGKRFAKLQAIVTVAMLVTQFDIDVLASGRGIKMSMKSFGVGILGPSGKVPVRIRRRSNGTT</sequence>
<feature type="binding site" description="axial binding residue" evidence="6">
    <location>
        <position position="351"/>
    </location>
    <ligand>
        <name>heme</name>
        <dbReference type="ChEBI" id="CHEBI:30413"/>
    </ligand>
    <ligandPart>
        <name>Fe</name>
        <dbReference type="ChEBI" id="CHEBI:18248"/>
    </ligandPart>
</feature>
<dbReference type="Proteomes" id="UP000799753">
    <property type="component" value="Unassembled WGS sequence"/>
</dbReference>
<dbReference type="GO" id="GO:0020037">
    <property type="term" value="F:heme binding"/>
    <property type="evidence" value="ECO:0007669"/>
    <property type="project" value="InterPro"/>
</dbReference>
<name>A0A6A6S758_9PLEO</name>
<dbReference type="InterPro" id="IPR036396">
    <property type="entry name" value="Cyt_P450_sf"/>
</dbReference>
<evidence type="ECO:0000256" key="4">
    <source>
        <dbReference type="ARBA" id="ARBA00022723"/>
    </source>
</evidence>
<evidence type="ECO:0000256" key="2">
    <source>
        <dbReference type="ARBA" id="ARBA00010617"/>
    </source>
</evidence>
<dbReference type="SUPFAM" id="SSF48264">
    <property type="entry name" value="Cytochrome P450"/>
    <property type="match status" value="1"/>
</dbReference>
<dbReference type="GO" id="GO:0005506">
    <property type="term" value="F:iron ion binding"/>
    <property type="evidence" value="ECO:0007669"/>
    <property type="project" value="InterPro"/>
</dbReference>
<dbReference type="InterPro" id="IPR050529">
    <property type="entry name" value="CYP450_sterol_14alpha_dmase"/>
</dbReference>
<dbReference type="OrthoDB" id="3366823at2759"/>
<dbReference type="InterPro" id="IPR002403">
    <property type="entry name" value="Cyt_P450_E_grp-IV"/>
</dbReference>